<dbReference type="Proteomes" id="UP000028824">
    <property type="component" value="Unassembled WGS sequence"/>
</dbReference>
<keyword evidence="1" id="KW-0808">Transferase</keyword>
<keyword evidence="2" id="KW-1185">Reference proteome</keyword>
<dbReference type="AlphaFoldDB" id="A0A086XXQ5"/>
<name>A0A086XXQ5_9RHOB</name>
<sequence length="361" mass="37981">MRIAFYAPLKAPDHPVPSGDRLMAGLLMRALGMAGHEVRLASHLRPFLRDPDAGALSGFRAEAAAEAARLRALWADAPPDLWFSYHPYYKSPDLLGPGLSRELGIPYVTAESSWSARRTAGDWGAAQDAVREGLSLAALNLCMTARDLAGILAGVPAARTARLMPFIEAAPFLARPPRPEPGHLITVAMMRPGDKLSSYRALAAALRDLGPGWRLSVAGDGPAAAEVKAAFTGLPVTFLGALSPAEVADLLSRGAAYVWPGHGEAYGLAYLEAQAAGLPVVAEATAGVPEVVRDGATGVLVPERDTAAFTAALRRLLDDAALRDRMALAARAFLRDERDIAPAAAMLGRQLSAVTGASDER</sequence>
<dbReference type="SUPFAM" id="SSF53756">
    <property type="entry name" value="UDP-Glycosyltransferase/glycogen phosphorylase"/>
    <property type="match status" value="1"/>
</dbReference>
<proteinExistence type="predicted"/>
<protein>
    <submittedName>
        <fullName evidence="1">Glycosyl transferase</fullName>
    </submittedName>
</protein>
<gene>
    <name evidence="1" type="ORF">CG50_00630</name>
</gene>
<dbReference type="Gene3D" id="3.40.50.2000">
    <property type="entry name" value="Glycogen Phosphorylase B"/>
    <property type="match status" value="2"/>
</dbReference>
<dbReference type="Pfam" id="PF13692">
    <property type="entry name" value="Glyco_trans_1_4"/>
    <property type="match status" value="1"/>
</dbReference>
<dbReference type="STRING" id="1105367.CG50_00630"/>
<dbReference type="RefSeq" id="WP_036636970.1">
    <property type="nucleotide sequence ID" value="NZ_JFZB01000012.1"/>
</dbReference>
<accession>A0A086XXQ5</accession>
<evidence type="ECO:0000313" key="1">
    <source>
        <dbReference type="EMBL" id="KFI26805.1"/>
    </source>
</evidence>
<dbReference type="GO" id="GO:0016757">
    <property type="term" value="F:glycosyltransferase activity"/>
    <property type="evidence" value="ECO:0007669"/>
    <property type="project" value="TreeGrafter"/>
</dbReference>
<dbReference type="CDD" id="cd03801">
    <property type="entry name" value="GT4_PimA-like"/>
    <property type="match status" value="1"/>
</dbReference>
<dbReference type="PANTHER" id="PTHR45947">
    <property type="entry name" value="SULFOQUINOVOSYL TRANSFERASE SQD2"/>
    <property type="match status" value="1"/>
</dbReference>
<reference evidence="1 2" key="1">
    <citation type="submission" date="2014-03" db="EMBL/GenBank/DDBJ databases">
        <title>Genome of Paenirhodobacter enshiensis DW2-9.</title>
        <authorList>
            <person name="Wang D."/>
            <person name="Wang G."/>
        </authorList>
    </citation>
    <scope>NUCLEOTIDE SEQUENCE [LARGE SCALE GENOMIC DNA]</scope>
    <source>
        <strain evidence="1 2">DW2-9</strain>
    </source>
</reference>
<dbReference type="eggNOG" id="COG0438">
    <property type="taxonomic scope" value="Bacteria"/>
</dbReference>
<dbReference type="InterPro" id="IPR050194">
    <property type="entry name" value="Glycosyltransferase_grp1"/>
</dbReference>
<organism evidence="1 2">
    <name type="scientific">Paenirhodobacter enshiensis</name>
    <dbReference type="NCBI Taxonomy" id="1105367"/>
    <lineage>
        <taxon>Bacteria</taxon>
        <taxon>Pseudomonadati</taxon>
        <taxon>Pseudomonadota</taxon>
        <taxon>Alphaproteobacteria</taxon>
        <taxon>Rhodobacterales</taxon>
        <taxon>Rhodobacter group</taxon>
        <taxon>Paenirhodobacter</taxon>
    </lineage>
</organism>
<dbReference type="EMBL" id="JFZB01000012">
    <property type="protein sequence ID" value="KFI26805.1"/>
    <property type="molecule type" value="Genomic_DNA"/>
</dbReference>
<evidence type="ECO:0000313" key="2">
    <source>
        <dbReference type="Proteomes" id="UP000028824"/>
    </source>
</evidence>
<dbReference type="OrthoDB" id="5443996at2"/>
<dbReference type="PANTHER" id="PTHR45947:SF3">
    <property type="entry name" value="SULFOQUINOVOSYL TRANSFERASE SQD2"/>
    <property type="match status" value="1"/>
</dbReference>
<comment type="caution">
    <text evidence="1">The sequence shown here is derived from an EMBL/GenBank/DDBJ whole genome shotgun (WGS) entry which is preliminary data.</text>
</comment>